<dbReference type="AlphaFoldDB" id="A0A7J7FPB4"/>
<comment type="subcellular location">
    <subcellularLocation>
        <location evidence="1">Membrane</location>
        <topology evidence="1">Single-pass type II membrane protein</topology>
    </subcellularLocation>
</comment>
<gene>
    <name evidence="7" type="ORF">HYC85_000009</name>
</gene>
<evidence type="ECO:0000256" key="4">
    <source>
        <dbReference type="ARBA" id="ARBA00023136"/>
    </source>
</evidence>
<reference evidence="8" key="1">
    <citation type="journal article" date="2020" name="Nat. Commun.">
        <title>Genome assembly of wild tea tree DASZ reveals pedigree and selection history of tea varieties.</title>
        <authorList>
            <person name="Zhang W."/>
            <person name="Zhang Y."/>
            <person name="Qiu H."/>
            <person name="Guo Y."/>
            <person name="Wan H."/>
            <person name="Zhang X."/>
            <person name="Scossa F."/>
            <person name="Alseekh S."/>
            <person name="Zhang Q."/>
            <person name="Wang P."/>
            <person name="Xu L."/>
            <person name="Schmidt M.H."/>
            <person name="Jia X."/>
            <person name="Li D."/>
            <person name="Zhu A."/>
            <person name="Guo F."/>
            <person name="Chen W."/>
            <person name="Ni D."/>
            <person name="Usadel B."/>
            <person name="Fernie A.R."/>
            <person name="Wen W."/>
        </authorList>
    </citation>
    <scope>NUCLEOTIDE SEQUENCE [LARGE SCALE GENOMIC DNA]</scope>
    <source>
        <strain evidence="8">cv. G240</strain>
    </source>
</reference>
<comment type="caution">
    <text evidence="7">The sequence shown here is derived from an EMBL/GenBank/DDBJ whole genome shotgun (WGS) entry which is preliminary data.</text>
</comment>
<keyword evidence="5" id="KW-0325">Glycoprotein</keyword>
<keyword evidence="3" id="KW-0808">Transferase</keyword>
<feature type="compositionally biased region" description="Basic and acidic residues" evidence="6">
    <location>
        <begin position="14"/>
        <end position="23"/>
    </location>
</feature>
<organism evidence="7 8">
    <name type="scientific">Camellia sinensis</name>
    <name type="common">Tea plant</name>
    <name type="synonym">Thea sinensis</name>
    <dbReference type="NCBI Taxonomy" id="4442"/>
    <lineage>
        <taxon>Eukaryota</taxon>
        <taxon>Viridiplantae</taxon>
        <taxon>Streptophyta</taxon>
        <taxon>Embryophyta</taxon>
        <taxon>Tracheophyta</taxon>
        <taxon>Spermatophyta</taxon>
        <taxon>Magnoliopsida</taxon>
        <taxon>eudicotyledons</taxon>
        <taxon>Gunneridae</taxon>
        <taxon>Pentapetalae</taxon>
        <taxon>asterids</taxon>
        <taxon>Ericales</taxon>
        <taxon>Theaceae</taxon>
        <taxon>Camellia</taxon>
    </lineage>
</organism>
<dbReference type="InterPro" id="IPR003406">
    <property type="entry name" value="Glyco_trans_14"/>
</dbReference>
<evidence type="ECO:0000256" key="5">
    <source>
        <dbReference type="ARBA" id="ARBA00023180"/>
    </source>
</evidence>
<dbReference type="Proteomes" id="UP000593564">
    <property type="component" value="Unassembled WGS sequence"/>
</dbReference>
<name>A0A7J7FPB4_CAMSI</name>
<keyword evidence="8" id="KW-1185">Reference proteome</keyword>
<evidence type="ECO:0000256" key="1">
    <source>
        <dbReference type="ARBA" id="ARBA00004606"/>
    </source>
</evidence>
<feature type="region of interest" description="Disordered" evidence="6">
    <location>
        <begin position="1"/>
        <end position="44"/>
    </location>
</feature>
<keyword evidence="2" id="KW-0328">Glycosyltransferase</keyword>
<dbReference type="GO" id="GO:0016020">
    <property type="term" value="C:membrane"/>
    <property type="evidence" value="ECO:0007669"/>
    <property type="project" value="UniProtKB-SubCell"/>
</dbReference>
<feature type="compositionally biased region" description="Basic and acidic residues" evidence="6">
    <location>
        <begin position="34"/>
        <end position="44"/>
    </location>
</feature>
<protein>
    <submittedName>
        <fullName evidence="7">Uncharacterized protein</fullName>
    </submittedName>
</protein>
<evidence type="ECO:0000256" key="6">
    <source>
        <dbReference type="SAM" id="MobiDB-lite"/>
    </source>
</evidence>
<evidence type="ECO:0000256" key="3">
    <source>
        <dbReference type="ARBA" id="ARBA00022679"/>
    </source>
</evidence>
<dbReference type="GO" id="GO:0016757">
    <property type="term" value="F:glycosyltransferase activity"/>
    <property type="evidence" value="ECO:0007669"/>
    <property type="project" value="UniProtKB-KW"/>
</dbReference>
<reference evidence="7 8" key="2">
    <citation type="submission" date="2020-07" db="EMBL/GenBank/DDBJ databases">
        <title>Genome assembly of wild tea tree DASZ reveals pedigree and selection history of tea varieties.</title>
        <authorList>
            <person name="Zhang W."/>
        </authorList>
    </citation>
    <scope>NUCLEOTIDE SEQUENCE [LARGE SCALE GENOMIC DNA]</scope>
    <source>
        <strain evidence="8">cv. G240</strain>
        <tissue evidence="7">Leaf</tissue>
    </source>
</reference>
<keyword evidence="4" id="KW-0472">Membrane</keyword>
<dbReference type="Pfam" id="PF02485">
    <property type="entry name" value="Branch"/>
    <property type="match status" value="1"/>
</dbReference>
<evidence type="ECO:0000256" key="2">
    <source>
        <dbReference type="ARBA" id="ARBA00022676"/>
    </source>
</evidence>
<accession>A0A7J7FPB4</accession>
<proteinExistence type="predicted"/>
<dbReference type="EMBL" id="JACBKZ010000021">
    <property type="protein sequence ID" value="KAF5929970.1"/>
    <property type="molecule type" value="Genomic_DNA"/>
</dbReference>
<evidence type="ECO:0000313" key="7">
    <source>
        <dbReference type="EMBL" id="KAF5929970.1"/>
    </source>
</evidence>
<sequence length="136" mass="15341">MANIKNGGSHHATPKLEKIESHVSKTKSSGNQERVFKNDKPGKTEGIENAELLQVVFSRRILDLSGLVGHGRYCHEMSLTITVRQWRKGAQWFKMDRDLAVEVISDTSNRENKSSGRQVTTITSYNLIFLNTNVNI</sequence>
<evidence type="ECO:0000313" key="8">
    <source>
        <dbReference type="Proteomes" id="UP000593564"/>
    </source>
</evidence>